<organism evidence="4 7">
    <name type="scientific">Aliirhizobium cellulosilyticum</name>
    <dbReference type="NCBI Taxonomy" id="393664"/>
    <lineage>
        <taxon>Bacteria</taxon>
        <taxon>Pseudomonadati</taxon>
        <taxon>Pseudomonadota</taxon>
        <taxon>Alphaproteobacteria</taxon>
        <taxon>Hyphomicrobiales</taxon>
        <taxon>Rhizobiaceae</taxon>
        <taxon>Aliirhizobium</taxon>
    </lineage>
</organism>
<sequence>MVDPVTRVSSTSASAATLVDSSVVSRAEPDNVWAAHRQDQINADLATMKRFREQQDEAGSEEEPSASLDDRHPHRRQDATASETLDEQADDARLSGESERIGTRNYDEGTPFGHRTLII</sequence>
<gene>
    <name evidence="3" type="ORF">GGE31_001262</name>
    <name evidence="2" type="ORF">GGE33_000523</name>
    <name evidence="4" type="ORF">GGE35_001261</name>
</gene>
<dbReference type="RefSeq" id="WP_183821127.1">
    <property type="nucleotide sequence ID" value="NZ_JACIGW010000001.1"/>
</dbReference>
<dbReference type="Proteomes" id="UP000524535">
    <property type="component" value="Unassembled WGS sequence"/>
</dbReference>
<proteinExistence type="predicted"/>
<keyword evidence="6" id="KW-1185">Reference proteome</keyword>
<protein>
    <submittedName>
        <fullName evidence="4">Uncharacterized protein</fullName>
    </submittedName>
</protein>
<name>A0A7W6Y341_9HYPH</name>
<dbReference type="Proteomes" id="UP000576087">
    <property type="component" value="Unassembled WGS sequence"/>
</dbReference>
<feature type="region of interest" description="Disordered" evidence="1">
    <location>
        <begin position="1"/>
        <end position="30"/>
    </location>
</feature>
<feature type="region of interest" description="Disordered" evidence="1">
    <location>
        <begin position="46"/>
        <end position="119"/>
    </location>
</feature>
<dbReference type="EMBL" id="JACIGY010000001">
    <property type="protein sequence ID" value="MBB4410791.1"/>
    <property type="molecule type" value="Genomic_DNA"/>
</dbReference>
<evidence type="ECO:0000313" key="3">
    <source>
        <dbReference type="EMBL" id="MBB4410791.1"/>
    </source>
</evidence>
<feature type="compositionally biased region" description="Basic and acidic residues" evidence="1">
    <location>
        <begin position="90"/>
        <end position="107"/>
    </location>
</feature>
<evidence type="ECO:0000313" key="2">
    <source>
        <dbReference type="EMBL" id="MBB4346815.1"/>
    </source>
</evidence>
<evidence type="ECO:0000313" key="6">
    <source>
        <dbReference type="Proteomes" id="UP000524535"/>
    </source>
</evidence>
<evidence type="ECO:0000313" key="4">
    <source>
        <dbReference type="EMBL" id="MBB4445479.1"/>
    </source>
</evidence>
<evidence type="ECO:0000313" key="5">
    <source>
        <dbReference type="Proteomes" id="UP000520770"/>
    </source>
</evidence>
<feature type="compositionally biased region" description="Basic and acidic residues" evidence="1">
    <location>
        <begin position="68"/>
        <end position="78"/>
    </location>
</feature>
<evidence type="ECO:0000256" key="1">
    <source>
        <dbReference type="SAM" id="MobiDB-lite"/>
    </source>
</evidence>
<evidence type="ECO:0000313" key="7">
    <source>
        <dbReference type="Proteomes" id="UP000576087"/>
    </source>
</evidence>
<feature type="compositionally biased region" description="Low complexity" evidence="1">
    <location>
        <begin position="1"/>
        <end position="25"/>
    </location>
</feature>
<accession>A0A7W6Y341</accession>
<dbReference type="Proteomes" id="UP000520770">
    <property type="component" value="Unassembled WGS sequence"/>
</dbReference>
<dbReference type="EMBL" id="JACIHM010000001">
    <property type="protein sequence ID" value="MBB4445479.1"/>
    <property type="molecule type" value="Genomic_DNA"/>
</dbReference>
<comment type="caution">
    <text evidence="4">The sequence shown here is derived from an EMBL/GenBank/DDBJ whole genome shotgun (WGS) entry which is preliminary data.</text>
</comment>
<dbReference type="AlphaFoldDB" id="A0A7W6Y341"/>
<dbReference type="EMBL" id="JACIGW010000001">
    <property type="protein sequence ID" value="MBB4346815.1"/>
    <property type="molecule type" value="Genomic_DNA"/>
</dbReference>
<reference evidence="5 6" key="1">
    <citation type="submission" date="2020-08" db="EMBL/GenBank/DDBJ databases">
        <title>Genomic Encyclopedia of Type Strains, Phase IV (KMG-V): Genome sequencing to study the core and pangenomes of soil and plant-associated prokaryotes.</title>
        <authorList>
            <person name="Whitman W."/>
        </authorList>
    </citation>
    <scope>NUCLEOTIDE SEQUENCE [LARGE SCALE GENOMIC DNA]</scope>
    <source>
        <strain evidence="3 6">SEMIA 444</strain>
        <strain evidence="2 5">SEMIA 448</strain>
        <strain evidence="4 7">SEMIA 452</strain>
    </source>
</reference>